<evidence type="ECO:0000313" key="1">
    <source>
        <dbReference type="EMBL" id="CAI9943380.1"/>
    </source>
</evidence>
<dbReference type="AlphaFoldDB" id="A0AA86PND8"/>
<gene>
    <name evidence="1" type="ORF">HINF_LOCUS31025</name>
    <name evidence="2" type="ORF">HINF_LOCUS60040</name>
</gene>
<reference evidence="2 3" key="2">
    <citation type="submission" date="2024-07" db="EMBL/GenBank/DDBJ databases">
        <authorList>
            <person name="Akdeniz Z."/>
        </authorList>
    </citation>
    <scope>NUCLEOTIDE SEQUENCE [LARGE SCALE GENOMIC DNA]</scope>
</reference>
<dbReference type="Proteomes" id="UP001642409">
    <property type="component" value="Unassembled WGS sequence"/>
</dbReference>
<evidence type="ECO:0000313" key="3">
    <source>
        <dbReference type="Proteomes" id="UP001642409"/>
    </source>
</evidence>
<reference evidence="1" key="1">
    <citation type="submission" date="2023-06" db="EMBL/GenBank/DDBJ databases">
        <authorList>
            <person name="Kurt Z."/>
        </authorList>
    </citation>
    <scope>NUCLEOTIDE SEQUENCE</scope>
</reference>
<protein>
    <submittedName>
        <fullName evidence="1">Uncharacterized protein</fullName>
    </submittedName>
</protein>
<evidence type="ECO:0000313" key="2">
    <source>
        <dbReference type="EMBL" id="CAL6080808.1"/>
    </source>
</evidence>
<dbReference type="EMBL" id="CATOUU010000715">
    <property type="protein sequence ID" value="CAI9943380.1"/>
    <property type="molecule type" value="Genomic_DNA"/>
</dbReference>
<organism evidence="1">
    <name type="scientific">Hexamita inflata</name>
    <dbReference type="NCBI Taxonomy" id="28002"/>
    <lineage>
        <taxon>Eukaryota</taxon>
        <taxon>Metamonada</taxon>
        <taxon>Diplomonadida</taxon>
        <taxon>Hexamitidae</taxon>
        <taxon>Hexamitinae</taxon>
        <taxon>Hexamita</taxon>
    </lineage>
</organism>
<name>A0AA86PND8_9EUKA</name>
<dbReference type="EMBL" id="CAXDID020000349">
    <property type="protein sequence ID" value="CAL6080808.1"/>
    <property type="molecule type" value="Genomic_DNA"/>
</dbReference>
<keyword evidence="3" id="KW-1185">Reference proteome</keyword>
<comment type="caution">
    <text evidence="1">The sequence shown here is derived from an EMBL/GenBank/DDBJ whole genome shotgun (WGS) entry which is preliminary data.</text>
</comment>
<sequence length="1243" mass="143172">MATILPTNITELQLDYIIVPMDQRISSKFQKKLKPLNLLQLDIQELMELIQTPITTQPRCVIFIRPHCVTQMPEIYKQALNIFSEFKLPYIEISEQVFDYLLTKCDQEQLLQTTYSATLQGLPQEQIAQLTVASGYANCSSASFGFGNSVQQIRQSILPIQQTNSFIQTMIFVAHDFGHNFSPLYSDQMRCDQSIGLQLVVPQTFYQPKQYCDSYSPIQILPPLCDDPTNSHYYLNDCKPVGCYFQQLKSLPVPRLLIRTHQFLPTSEVIVMKSEDAVKTAQELASLYYQSEQLTGIAVNSVGKILFDACMQQWQLARYQQIQESIQQIKNGTLKPVNDEFICANSALKLQNDVVSTQQLQFTDPVVKFSKNKKQREQYVVDLLKLFKSALNRAYFKCEAQDQAYIQNVLQNINKDAVYDVIEEYLKFYEENATTQCDFVMDSDELEVIIGQQLQEIIFKRLLCGYFSTKLTPDYQMYQNLGKLITGHLIFGSSCLPQGTQTIENTTKLSAATIKIIMQTLSDPITINSQVIQKPYKLLSTHNVVTLFHQLVYIQKILKQKQFIPKESADFNQYYCPKVDPLLNQPEQECSDEEEQNCKTNRDRFKNLKLQEDTSKGKCSVCPLVYNNYKEHCRSQIHRQRYLEALKQEKLLQPLQDLMKKTQIKNQIQTVFANLCNFISAKLQKNYKFVAEEINEVLTAMGYIHIYVDPDDIPRGNSPTCRSEKFREWRENILKDRMSQFEKMMNSELDKKQLSQIQTTISFGVEEQMKAHRINVLHNVLDELLKDVQVHYSLESHTNKDEFFFQDEIPEKPFALDDVIPANELYGSLAQVVDQVELIEKNQLPQSAAAHSHPNITPAQFQFMQESMQNTLSLKFSKNIYQQFEKTFEYCLNKQPQTYQQENKTSLKQFVQHLRCELDRVEIGEFKLQTNCLQKLLSSTLKTQQKLNFDLESIKLTQLKMIIPPVYQKIQKTQLNALEKVELFESKISQLPQQEQSELVIQTDLNELIKIFADHRADFQNINDFCSFQDSFSTVSDDSQICETNSKLKQLTRSNSLAHIGAQLSEDQISLRLLHSEPNLVLPLLNQKKSAQQLINDQFEETFTEYSHTAANVKPTPQIQVLNSGSAQTDFVRGFDFDGQYLTQKNINVNAMKAAHGAIQAYIGPDGYNQAQIQMYDNYIYGVLSQIGAGGVDSAQIALISQAVFTRLEQKEREGETEKYVRAHVSSRTVERALVKDALWEVK</sequence>
<proteinExistence type="predicted"/>
<accession>A0AA86PND8</accession>